<accession>A0A0A9CBW0</accession>
<organism evidence="1">
    <name type="scientific">Arundo donax</name>
    <name type="common">Giant reed</name>
    <name type="synonym">Donax arundinaceus</name>
    <dbReference type="NCBI Taxonomy" id="35708"/>
    <lineage>
        <taxon>Eukaryota</taxon>
        <taxon>Viridiplantae</taxon>
        <taxon>Streptophyta</taxon>
        <taxon>Embryophyta</taxon>
        <taxon>Tracheophyta</taxon>
        <taxon>Spermatophyta</taxon>
        <taxon>Magnoliopsida</taxon>
        <taxon>Liliopsida</taxon>
        <taxon>Poales</taxon>
        <taxon>Poaceae</taxon>
        <taxon>PACMAD clade</taxon>
        <taxon>Arundinoideae</taxon>
        <taxon>Arundineae</taxon>
        <taxon>Arundo</taxon>
    </lineage>
</organism>
<dbReference type="AlphaFoldDB" id="A0A0A9CBW0"/>
<protein>
    <submittedName>
        <fullName evidence="1">Uncharacterized protein</fullName>
    </submittedName>
</protein>
<reference evidence="1" key="1">
    <citation type="submission" date="2014-09" db="EMBL/GenBank/DDBJ databases">
        <authorList>
            <person name="Magalhaes I.L.F."/>
            <person name="Oliveira U."/>
            <person name="Santos F.R."/>
            <person name="Vidigal T.H.D.A."/>
            <person name="Brescovit A.D."/>
            <person name="Santos A.J."/>
        </authorList>
    </citation>
    <scope>NUCLEOTIDE SEQUENCE</scope>
    <source>
        <tissue evidence="1">Shoot tissue taken approximately 20 cm above the soil surface</tissue>
    </source>
</reference>
<sequence>MASGLLLPPSNSIIISISCCYLQNFLKLLNHSPLSVGSYSQP</sequence>
<name>A0A0A9CBW0_ARUDO</name>
<proteinExistence type="predicted"/>
<reference evidence="1" key="2">
    <citation type="journal article" date="2015" name="Data Brief">
        <title>Shoot transcriptome of the giant reed, Arundo donax.</title>
        <authorList>
            <person name="Barrero R.A."/>
            <person name="Guerrero F.D."/>
            <person name="Moolhuijzen P."/>
            <person name="Goolsby J.A."/>
            <person name="Tidwell J."/>
            <person name="Bellgard S.E."/>
            <person name="Bellgard M.I."/>
        </authorList>
    </citation>
    <scope>NUCLEOTIDE SEQUENCE</scope>
    <source>
        <tissue evidence="1">Shoot tissue taken approximately 20 cm above the soil surface</tissue>
    </source>
</reference>
<dbReference type="EMBL" id="GBRH01228908">
    <property type="protein sequence ID" value="JAD68987.1"/>
    <property type="molecule type" value="Transcribed_RNA"/>
</dbReference>
<evidence type="ECO:0000313" key="1">
    <source>
        <dbReference type="EMBL" id="JAD68987.1"/>
    </source>
</evidence>